<sequence length="51" mass="6117">MSDQKDYQRELERNYERFVERLTPLITLTSVQTQGVVRANAYQNKTTPLKW</sequence>
<name>B4JDC9_DROGR</name>
<evidence type="ECO:0000313" key="1">
    <source>
        <dbReference type="EMBL" id="EDW04304.1"/>
    </source>
</evidence>
<evidence type="ECO:0000313" key="2">
    <source>
        <dbReference type="Proteomes" id="UP000001070"/>
    </source>
</evidence>
<dbReference type="InParanoid" id="B4JDC9"/>
<gene>
    <name evidence="1" type="primary">Dgri\GH11725</name>
    <name evidence="1" type="ORF">Dgri_GH11725</name>
</gene>
<accession>B4JDC9</accession>
<dbReference type="AlphaFoldDB" id="B4JDC9"/>
<keyword evidence="2" id="KW-1185">Reference proteome</keyword>
<reference evidence="1 2" key="1">
    <citation type="journal article" date="2007" name="Nature">
        <title>Evolution of genes and genomes on the Drosophila phylogeny.</title>
        <authorList>
            <consortium name="Drosophila 12 Genomes Consortium"/>
            <person name="Clark A.G."/>
            <person name="Eisen M.B."/>
            <person name="Smith D.R."/>
            <person name="Bergman C.M."/>
            <person name="Oliver B."/>
            <person name="Markow T.A."/>
            <person name="Kaufman T.C."/>
            <person name="Kellis M."/>
            <person name="Gelbart W."/>
            <person name="Iyer V.N."/>
            <person name="Pollard D.A."/>
            <person name="Sackton T.B."/>
            <person name="Larracuente A.M."/>
            <person name="Singh N.D."/>
            <person name="Abad J.P."/>
            <person name="Abt D.N."/>
            <person name="Adryan B."/>
            <person name="Aguade M."/>
            <person name="Akashi H."/>
            <person name="Anderson W.W."/>
            <person name="Aquadro C.F."/>
            <person name="Ardell D.H."/>
            <person name="Arguello R."/>
            <person name="Artieri C.G."/>
            <person name="Barbash D.A."/>
            <person name="Barker D."/>
            <person name="Barsanti P."/>
            <person name="Batterham P."/>
            <person name="Batzoglou S."/>
            <person name="Begun D."/>
            <person name="Bhutkar A."/>
            <person name="Blanco E."/>
            <person name="Bosak S.A."/>
            <person name="Bradley R.K."/>
            <person name="Brand A.D."/>
            <person name="Brent M.R."/>
            <person name="Brooks A.N."/>
            <person name="Brown R.H."/>
            <person name="Butlin R.K."/>
            <person name="Caggese C."/>
            <person name="Calvi B.R."/>
            <person name="Bernardo de Carvalho A."/>
            <person name="Caspi A."/>
            <person name="Castrezana S."/>
            <person name="Celniker S.E."/>
            <person name="Chang J.L."/>
            <person name="Chapple C."/>
            <person name="Chatterji S."/>
            <person name="Chinwalla A."/>
            <person name="Civetta A."/>
            <person name="Clifton S.W."/>
            <person name="Comeron J.M."/>
            <person name="Costello J.C."/>
            <person name="Coyne J.A."/>
            <person name="Daub J."/>
            <person name="David R.G."/>
            <person name="Delcher A.L."/>
            <person name="Delehaunty K."/>
            <person name="Do C.B."/>
            <person name="Ebling H."/>
            <person name="Edwards K."/>
            <person name="Eickbush T."/>
            <person name="Evans J.D."/>
            <person name="Filipski A."/>
            <person name="Findeiss S."/>
            <person name="Freyhult E."/>
            <person name="Fulton L."/>
            <person name="Fulton R."/>
            <person name="Garcia A.C."/>
            <person name="Gardiner A."/>
            <person name="Garfield D.A."/>
            <person name="Garvin B.E."/>
            <person name="Gibson G."/>
            <person name="Gilbert D."/>
            <person name="Gnerre S."/>
            <person name="Godfrey J."/>
            <person name="Good R."/>
            <person name="Gotea V."/>
            <person name="Gravely B."/>
            <person name="Greenberg A.J."/>
            <person name="Griffiths-Jones S."/>
            <person name="Gross S."/>
            <person name="Guigo R."/>
            <person name="Gustafson E.A."/>
            <person name="Haerty W."/>
            <person name="Hahn M.W."/>
            <person name="Halligan D.L."/>
            <person name="Halpern A.L."/>
            <person name="Halter G.M."/>
            <person name="Han M.V."/>
            <person name="Heger A."/>
            <person name="Hillier L."/>
            <person name="Hinrichs A.S."/>
            <person name="Holmes I."/>
            <person name="Hoskins R.A."/>
            <person name="Hubisz M.J."/>
            <person name="Hultmark D."/>
            <person name="Huntley M.A."/>
            <person name="Jaffe D.B."/>
            <person name="Jagadeeshan S."/>
            <person name="Jeck W.R."/>
            <person name="Johnson J."/>
            <person name="Jones C.D."/>
            <person name="Jordan W.C."/>
            <person name="Karpen G.H."/>
            <person name="Kataoka E."/>
            <person name="Keightley P.D."/>
            <person name="Kheradpour P."/>
            <person name="Kirkness E.F."/>
            <person name="Koerich L.B."/>
            <person name="Kristiansen K."/>
            <person name="Kudrna D."/>
            <person name="Kulathinal R.J."/>
            <person name="Kumar S."/>
            <person name="Kwok R."/>
            <person name="Lander E."/>
            <person name="Langley C.H."/>
            <person name="Lapoint R."/>
            <person name="Lazzaro B.P."/>
            <person name="Lee S.J."/>
            <person name="Levesque L."/>
            <person name="Li R."/>
            <person name="Lin C.F."/>
            <person name="Lin M.F."/>
            <person name="Lindblad-Toh K."/>
            <person name="Llopart A."/>
            <person name="Long M."/>
            <person name="Low L."/>
            <person name="Lozovsky E."/>
            <person name="Lu J."/>
            <person name="Luo M."/>
            <person name="Machado C.A."/>
            <person name="Makalowski W."/>
            <person name="Marzo M."/>
            <person name="Matsuda M."/>
            <person name="Matzkin L."/>
            <person name="McAllister B."/>
            <person name="McBride C.S."/>
            <person name="McKernan B."/>
            <person name="McKernan K."/>
            <person name="Mendez-Lago M."/>
            <person name="Minx P."/>
            <person name="Mollenhauer M.U."/>
            <person name="Montooth K."/>
            <person name="Mount S.M."/>
            <person name="Mu X."/>
            <person name="Myers E."/>
            <person name="Negre B."/>
            <person name="Newfeld S."/>
            <person name="Nielsen R."/>
            <person name="Noor M.A."/>
            <person name="O'Grady P."/>
            <person name="Pachter L."/>
            <person name="Papaceit M."/>
            <person name="Parisi M.J."/>
            <person name="Parisi M."/>
            <person name="Parts L."/>
            <person name="Pedersen J.S."/>
            <person name="Pesole G."/>
            <person name="Phillippy A.M."/>
            <person name="Ponting C.P."/>
            <person name="Pop M."/>
            <person name="Porcelli D."/>
            <person name="Powell J.R."/>
            <person name="Prohaska S."/>
            <person name="Pruitt K."/>
            <person name="Puig M."/>
            <person name="Quesneville H."/>
            <person name="Ram K.R."/>
            <person name="Rand D."/>
            <person name="Rasmussen M.D."/>
            <person name="Reed L.K."/>
            <person name="Reenan R."/>
            <person name="Reily A."/>
            <person name="Remington K.A."/>
            <person name="Rieger T.T."/>
            <person name="Ritchie M.G."/>
            <person name="Robin C."/>
            <person name="Rogers Y.H."/>
            <person name="Rohde C."/>
            <person name="Rozas J."/>
            <person name="Rubenfield M.J."/>
            <person name="Ruiz A."/>
            <person name="Russo S."/>
            <person name="Salzberg S.L."/>
            <person name="Sanchez-Gracia A."/>
            <person name="Saranga D.J."/>
            <person name="Sato H."/>
            <person name="Schaeffer S.W."/>
            <person name="Schatz M.C."/>
            <person name="Schlenke T."/>
            <person name="Schwartz R."/>
            <person name="Segarra C."/>
            <person name="Singh R.S."/>
            <person name="Sirot L."/>
            <person name="Sirota M."/>
            <person name="Sisneros N.B."/>
            <person name="Smith C.D."/>
            <person name="Smith T.F."/>
            <person name="Spieth J."/>
            <person name="Stage D.E."/>
            <person name="Stark A."/>
            <person name="Stephan W."/>
            <person name="Strausberg R.L."/>
            <person name="Strempel S."/>
            <person name="Sturgill D."/>
            <person name="Sutton G."/>
            <person name="Sutton G.G."/>
            <person name="Tao W."/>
            <person name="Teichmann S."/>
            <person name="Tobari Y.N."/>
            <person name="Tomimura Y."/>
            <person name="Tsolas J.M."/>
            <person name="Valente V.L."/>
            <person name="Venter E."/>
            <person name="Venter J.C."/>
            <person name="Vicario S."/>
            <person name="Vieira F.G."/>
            <person name="Vilella A.J."/>
            <person name="Villasante A."/>
            <person name="Walenz B."/>
            <person name="Wang J."/>
            <person name="Wasserman M."/>
            <person name="Watts T."/>
            <person name="Wilson D."/>
            <person name="Wilson R.K."/>
            <person name="Wing R.A."/>
            <person name="Wolfner M.F."/>
            <person name="Wong A."/>
            <person name="Wong G.K."/>
            <person name="Wu C.I."/>
            <person name="Wu G."/>
            <person name="Yamamoto D."/>
            <person name="Yang H.P."/>
            <person name="Yang S.P."/>
            <person name="Yorke J.A."/>
            <person name="Yoshida K."/>
            <person name="Zdobnov E."/>
            <person name="Zhang P."/>
            <person name="Zhang Y."/>
            <person name="Zimin A.V."/>
            <person name="Baldwin J."/>
            <person name="Abdouelleil A."/>
            <person name="Abdulkadir J."/>
            <person name="Abebe A."/>
            <person name="Abera B."/>
            <person name="Abreu J."/>
            <person name="Acer S.C."/>
            <person name="Aftuck L."/>
            <person name="Alexander A."/>
            <person name="An P."/>
            <person name="Anderson E."/>
            <person name="Anderson S."/>
            <person name="Arachi H."/>
            <person name="Azer M."/>
            <person name="Bachantsang P."/>
            <person name="Barry A."/>
            <person name="Bayul T."/>
            <person name="Berlin A."/>
            <person name="Bessette D."/>
            <person name="Bloom T."/>
            <person name="Blye J."/>
            <person name="Boguslavskiy L."/>
            <person name="Bonnet C."/>
            <person name="Boukhgalter B."/>
            <person name="Bourzgui I."/>
            <person name="Brown A."/>
            <person name="Cahill P."/>
            <person name="Channer S."/>
            <person name="Cheshatsang Y."/>
            <person name="Chuda L."/>
            <person name="Citroen M."/>
            <person name="Collymore A."/>
            <person name="Cooke P."/>
            <person name="Costello M."/>
            <person name="D'Aco K."/>
            <person name="Daza R."/>
            <person name="De Haan G."/>
            <person name="DeGray S."/>
            <person name="DeMaso C."/>
            <person name="Dhargay N."/>
            <person name="Dooley K."/>
            <person name="Dooley E."/>
            <person name="Doricent M."/>
            <person name="Dorje P."/>
            <person name="Dorjee K."/>
            <person name="Dupes A."/>
            <person name="Elong R."/>
            <person name="Falk J."/>
            <person name="Farina A."/>
            <person name="Faro S."/>
            <person name="Ferguson D."/>
            <person name="Fisher S."/>
            <person name="Foley C.D."/>
            <person name="Franke A."/>
            <person name="Friedrich D."/>
            <person name="Gadbois L."/>
            <person name="Gearin G."/>
            <person name="Gearin C.R."/>
            <person name="Giannoukos G."/>
            <person name="Goode T."/>
            <person name="Graham J."/>
            <person name="Grandbois E."/>
            <person name="Grewal S."/>
            <person name="Gyaltsen K."/>
            <person name="Hafez N."/>
            <person name="Hagos B."/>
            <person name="Hall J."/>
            <person name="Henson C."/>
            <person name="Hollinger A."/>
            <person name="Honan T."/>
            <person name="Huard M.D."/>
            <person name="Hughes L."/>
            <person name="Hurhula B."/>
            <person name="Husby M.E."/>
            <person name="Kamat A."/>
            <person name="Kanga B."/>
            <person name="Kashin S."/>
            <person name="Khazanovich D."/>
            <person name="Kisner P."/>
            <person name="Lance K."/>
            <person name="Lara M."/>
            <person name="Lee W."/>
            <person name="Lennon N."/>
            <person name="Letendre F."/>
            <person name="LeVine R."/>
            <person name="Lipovsky A."/>
            <person name="Liu X."/>
            <person name="Liu J."/>
            <person name="Liu S."/>
            <person name="Lokyitsang T."/>
            <person name="Lokyitsang Y."/>
            <person name="Lubonja R."/>
            <person name="Lui A."/>
            <person name="MacDonald P."/>
            <person name="Magnisalis V."/>
            <person name="Maru K."/>
            <person name="Matthews C."/>
            <person name="McCusker W."/>
            <person name="McDonough S."/>
            <person name="Mehta T."/>
            <person name="Meldrim J."/>
            <person name="Meneus L."/>
            <person name="Mihai O."/>
            <person name="Mihalev A."/>
            <person name="Mihova T."/>
            <person name="Mittelman R."/>
            <person name="Mlenga V."/>
            <person name="Montmayeur A."/>
            <person name="Mulrain L."/>
            <person name="Navidi A."/>
            <person name="Naylor J."/>
            <person name="Negash T."/>
            <person name="Nguyen T."/>
            <person name="Nguyen N."/>
            <person name="Nicol R."/>
            <person name="Norbu C."/>
            <person name="Norbu N."/>
            <person name="Novod N."/>
            <person name="O'Neill B."/>
            <person name="Osman S."/>
            <person name="Markiewicz E."/>
            <person name="Oyono O.L."/>
            <person name="Patti C."/>
            <person name="Phunkhang P."/>
            <person name="Pierre F."/>
            <person name="Priest M."/>
            <person name="Raghuraman S."/>
            <person name="Rege F."/>
            <person name="Reyes R."/>
            <person name="Rise C."/>
            <person name="Rogov P."/>
            <person name="Ross K."/>
            <person name="Ryan E."/>
            <person name="Settipalli S."/>
            <person name="Shea T."/>
            <person name="Sherpa N."/>
            <person name="Shi L."/>
            <person name="Shih D."/>
            <person name="Sparrow T."/>
            <person name="Spaulding J."/>
            <person name="Stalker J."/>
            <person name="Stange-Thomann N."/>
            <person name="Stavropoulos S."/>
            <person name="Stone C."/>
            <person name="Strader C."/>
            <person name="Tesfaye S."/>
            <person name="Thomson T."/>
            <person name="Thoulutsang Y."/>
            <person name="Thoulutsang D."/>
            <person name="Topham K."/>
            <person name="Topping I."/>
            <person name="Tsamla T."/>
            <person name="Vassiliev H."/>
            <person name="Vo A."/>
            <person name="Wangchuk T."/>
            <person name="Wangdi T."/>
            <person name="Weiand M."/>
            <person name="Wilkinson J."/>
            <person name="Wilson A."/>
            <person name="Yadav S."/>
            <person name="Young G."/>
            <person name="Yu Q."/>
            <person name="Zembek L."/>
            <person name="Zhong D."/>
            <person name="Zimmer A."/>
            <person name="Zwirko Z."/>
            <person name="Jaffe D.B."/>
            <person name="Alvarez P."/>
            <person name="Brockman W."/>
            <person name="Butler J."/>
            <person name="Chin C."/>
            <person name="Gnerre S."/>
            <person name="Grabherr M."/>
            <person name="Kleber M."/>
            <person name="Mauceli E."/>
            <person name="MacCallum I."/>
        </authorList>
    </citation>
    <scope>NUCLEOTIDE SEQUENCE [LARGE SCALE GENOMIC DNA]</scope>
    <source>
        <strain evidence="2">Tucson 15287-2541.00</strain>
    </source>
</reference>
<protein>
    <submittedName>
        <fullName evidence="1">GH11725</fullName>
    </submittedName>
</protein>
<dbReference type="eggNOG" id="KOG1997">
    <property type="taxonomic scope" value="Eukaryota"/>
</dbReference>
<dbReference type="Proteomes" id="UP000001070">
    <property type="component" value="Unassembled WGS sequence"/>
</dbReference>
<organism evidence="2">
    <name type="scientific">Drosophila grimshawi</name>
    <name type="common">Hawaiian fruit fly</name>
    <name type="synonym">Idiomyia grimshawi</name>
    <dbReference type="NCBI Taxonomy" id="7222"/>
    <lineage>
        <taxon>Eukaryota</taxon>
        <taxon>Metazoa</taxon>
        <taxon>Ecdysozoa</taxon>
        <taxon>Arthropoda</taxon>
        <taxon>Hexapoda</taxon>
        <taxon>Insecta</taxon>
        <taxon>Pterygota</taxon>
        <taxon>Neoptera</taxon>
        <taxon>Endopterygota</taxon>
        <taxon>Diptera</taxon>
        <taxon>Brachycera</taxon>
        <taxon>Muscomorpha</taxon>
        <taxon>Ephydroidea</taxon>
        <taxon>Drosophilidae</taxon>
        <taxon>Drosophila</taxon>
        <taxon>Hawaiian Drosophila</taxon>
    </lineage>
</organism>
<dbReference type="EMBL" id="CH916368">
    <property type="protein sequence ID" value="EDW04304.1"/>
    <property type="molecule type" value="Genomic_DNA"/>
</dbReference>
<proteinExistence type="predicted"/>
<dbReference type="OrthoDB" id="47328at2759"/>
<dbReference type="HOGENOM" id="CLU_3108573_0_0_1"/>